<dbReference type="Gene3D" id="3.40.50.620">
    <property type="entry name" value="HUPs"/>
    <property type="match status" value="1"/>
</dbReference>
<keyword evidence="1 6" id="KW-0436">Ligase</keyword>
<dbReference type="GO" id="GO:0005524">
    <property type="term" value="F:ATP binding"/>
    <property type="evidence" value="ECO:0007669"/>
    <property type="project" value="UniProtKB-UniRule"/>
</dbReference>
<dbReference type="SUPFAM" id="SSF52402">
    <property type="entry name" value="Adenine nucleotide alpha hydrolases-like"/>
    <property type="match status" value="1"/>
</dbReference>
<dbReference type="NCBIfam" id="TIGR02432">
    <property type="entry name" value="lysidine_TilS_N"/>
    <property type="match status" value="1"/>
</dbReference>
<evidence type="ECO:0000256" key="1">
    <source>
        <dbReference type="ARBA" id="ARBA00022598"/>
    </source>
</evidence>
<evidence type="ECO:0000256" key="2">
    <source>
        <dbReference type="ARBA" id="ARBA00022694"/>
    </source>
</evidence>
<dbReference type="EC" id="6.3.4.19" evidence="6"/>
<evidence type="ECO:0000313" key="10">
    <source>
        <dbReference type="Proteomes" id="UP000193083"/>
    </source>
</evidence>
<evidence type="ECO:0000256" key="7">
    <source>
        <dbReference type="SAM" id="MobiDB-lite"/>
    </source>
</evidence>
<dbReference type="HAMAP" id="MF_01161">
    <property type="entry name" value="tRNA_Ile_lys_synt"/>
    <property type="match status" value="1"/>
</dbReference>
<dbReference type="InterPro" id="IPR012795">
    <property type="entry name" value="tRNA_Ile_lys_synt_N"/>
</dbReference>
<dbReference type="EMBL" id="FXBL01000004">
    <property type="protein sequence ID" value="SMH55872.1"/>
    <property type="molecule type" value="Genomic_DNA"/>
</dbReference>
<dbReference type="PANTHER" id="PTHR43033">
    <property type="entry name" value="TRNA(ILE)-LYSIDINE SYNTHASE-RELATED"/>
    <property type="match status" value="1"/>
</dbReference>
<keyword evidence="6" id="KW-0963">Cytoplasm</keyword>
<dbReference type="InterPro" id="IPR011063">
    <property type="entry name" value="TilS/TtcA_N"/>
</dbReference>
<dbReference type="InterPro" id="IPR012094">
    <property type="entry name" value="tRNA_Ile_lys_synt"/>
</dbReference>
<dbReference type="AlphaFoldDB" id="A0A1X7PW14"/>
<protein>
    <recommendedName>
        <fullName evidence="6">tRNA(Ile)-lysidine synthase</fullName>
        <ecNumber evidence="6">6.3.4.19</ecNumber>
    </recommendedName>
    <alternativeName>
        <fullName evidence="6">tRNA(Ile)-2-lysyl-cytidine synthase</fullName>
    </alternativeName>
    <alternativeName>
        <fullName evidence="6">tRNA(Ile)-lysidine synthetase</fullName>
    </alternativeName>
</protein>
<dbReference type="Proteomes" id="UP000193083">
    <property type="component" value="Unassembled WGS sequence"/>
</dbReference>
<organism evidence="9 10">
    <name type="scientific">Mesorhizobium australicum</name>
    <dbReference type="NCBI Taxonomy" id="536018"/>
    <lineage>
        <taxon>Bacteria</taxon>
        <taxon>Pseudomonadati</taxon>
        <taxon>Pseudomonadota</taxon>
        <taxon>Alphaproteobacteria</taxon>
        <taxon>Hyphomicrobiales</taxon>
        <taxon>Phyllobacteriaceae</taxon>
        <taxon>Mesorhizobium</taxon>
    </lineage>
</organism>
<comment type="subcellular location">
    <subcellularLocation>
        <location evidence="6">Cytoplasm</location>
    </subcellularLocation>
</comment>
<dbReference type="GO" id="GO:0032267">
    <property type="term" value="F:tRNA(Ile)-lysidine synthase activity"/>
    <property type="evidence" value="ECO:0007669"/>
    <property type="project" value="UniProtKB-EC"/>
</dbReference>
<name>A0A1X7PW14_9HYPH</name>
<evidence type="ECO:0000313" key="9">
    <source>
        <dbReference type="EMBL" id="SMH55872.1"/>
    </source>
</evidence>
<feature type="region of interest" description="Disordered" evidence="7">
    <location>
        <begin position="393"/>
        <end position="451"/>
    </location>
</feature>
<keyword evidence="2 6" id="KW-0819">tRNA processing</keyword>
<keyword evidence="10" id="KW-1185">Reference proteome</keyword>
<reference evidence="9 10" key="1">
    <citation type="submission" date="2017-04" db="EMBL/GenBank/DDBJ databases">
        <authorList>
            <person name="Afonso C.L."/>
            <person name="Miller P.J."/>
            <person name="Scott M.A."/>
            <person name="Spackman E."/>
            <person name="Goraichik I."/>
            <person name="Dimitrov K.M."/>
            <person name="Suarez D.L."/>
            <person name="Swayne D.E."/>
        </authorList>
    </citation>
    <scope>NUCLEOTIDE SEQUENCE [LARGE SCALE GENOMIC DNA]</scope>
    <source>
        <strain evidence="9 10">B5P</strain>
    </source>
</reference>
<dbReference type="InterPro" id="IPR014729">
    <property type="entry name" value="Rossmann-like_a/b/a_fold"/>
</dbReference>
<comment type="function">
    <text evidence="6">Ligates lysine onto the cytidine present at position 34 of the AUA codon-specific tRNA(Ile) that contains the anticodon CAU, in an ATP-dependent manner. Cytidine is converted to lysidine, thus changing the amino acid specificity of the tRNA from methionine to isoleucine.</text>
</comment>
<feature type="binding site" evidence="6">
    <location>
        <begin position="35"/>
        <end position="40"/>
    </location>
    <ligand>
        <name>ATP</name>
        <dbReference type="ChEBI" id="CHEBI:30616"/>
    </ligand>
</feature>
<dbReference type="GO" id="GO:0006400">
    <property type="term" value="P:tRNA modification"/>
    <property type="evidence" value="ECO:0007669"/>
    <property type="project" value="UniProtKB-UniRule"/>
</dbReference>
<evidence type="ECO:0000256" key="4">
    <source>
        <dbReference type="ARBA" id="ARBA00022840"/>
    </source>
</evidence>
<dbReference type="RefSeq" id="WP_139832404.1">
    <property type="nucleotide sequence ID" value="NZ_FXBL01000004.1"/>
</dbReference>
<dbReference type="CDD" id="cd01992">
    <property type="entry name" value="TilS_N"/>
    <property type="match status" value="1"/>
</dbReference>
<dbReference type="PANTHER" id="PTHR43033:SF1">
    <property type="entry name" value="TRNA(ILE)-LYSIDINE SYNTHASE-RELATED"/>
    <property type="match status" value="1"/>
</dbReference>
<comment type="similarity">
    <text evidence="6">Belongs to the tRNA(Ile)-lysidine synthase family.</text>
</comment>
<feature type="domain" description="tRNA(Ile)-lysidine/2-thiocytidine synthase N-terminal" evidence="8">
    <location>
        <begin position="30"/>
        <end position="206"/>
    </location>
</feature>
<evidence type="ECO:0000259" key="8">
    <source>
        <dbReference type="Pfam" id="PF01171"/>
    </source>
</evidence>
<keyword evidence="3 6" id="KW-0547">Nucleotide-binding</keyword>
<accession>A0A1X7PW14</accession>
<comment type="catalytic activity">
    <reaction evidence="5 6">
        <text>cytidine(34) in tRNA(Ile2) + L-lysine + ATP = lysidine(34) in tRNA(Ile2) + AMP + diphosphate + H(+)</text>
        <dbReference type="Rhea" id="RHEA:43744"/>
        <dbReference type="Rhea" id="RHEA-COMP:10625"/>
        <dbReference type="Rhea" id="RHEA-COMP:10670"/>
        <dbReference type="ChEBI" id="CHEBI:15378"/>
        <dbReference type="ChEBI" id="CHEBI:30616"/>
        <dbReference type="ChEBI" id="CHEBI:32551"/>
        <dbReference type="ChEBI" id="CHEBI:33019"/>
        <dbReference type="ChEBI" id="CHEBI:82748"/>
        <dbReference type="ChEBI" id="CHEBI:83665"/>
        <dbReference type="ChEBI" id="CHEBI:456215"/>
        <dbReference type="EC" id="6.3.4.19"/>
    </reaction>
</comment>
<evidence type="ECO:0000256" key="3">
    <source>
        <dbReference type="ARBA" id="ARBA00022741"/>
    </source>
</evidence>
<comment type="domain">
    <text evidence="6">The N-terminal region contains the highly conserved SGGXDS motif, predicted to be a P-loop motif involved in ATP binding.</text>
</comment>
<evidence type="ECO:0000256" key="6">
    <source>
        <dbReference type="HAMAP-Rule" id="MF_01161"/>
    </source>
</evidence>
<dbReference type="GO" id="GO:0005737">
    <property type="term" value="C:cytoplasm"/>
    <property type="evidence" value="ECO:0007669"/>
    <property type="project" value="UniProtKB-SubCell"/>
</dbReference>
<gene>
    <name evidence="6" type="primary">tilS</name>
    <name evidence="9" type="ORF">SAMN02982922_5406</name>
</gene>
<dbReference type="OrthoDB" id="9807403at2"/>
<dbReference type="Pfam" id="PF01171">
    <property type="entry name" value="ATP_bind_3"/>
    <property type="match status" value="1"/>
</dbReference>
<sequence length="519" mass="54697">MLTAASGPDPAGLAPDRLFSGIDFTTSPAVLVAVSGGGDSIALLHLLARHIARARIVAVTVDHALRSDSKREAEEVGAFCAALGVRHLIRTWHGDKPITGLSAAARDARYRLLAEAADDVGATLLVTGHTEDDQAETVAMRATRGEGRGLAGMAPATLLDGWLWLVRPLLTTRRAALRDYLRAEGIRWVDDPTNEDAAYERVRVRRRLADPTAFAQAIETARQGARERERLGEAAAALIAACALPAPGLIRLAVGTFLSAPRDTATYALRLLLATAGGGEHLPDEPRTATLLDRFAEPAFRASLARATVERRGEAVFIYREPRGLPEPGPALDGQIWDGRFRLGNVEGETIGPAGRSGRREDVVDGVPPALARAAAAARPAMFRGEECLGLLDGQRNMDLPPPLTPPRKGEGDSETPALVPNRARGNATPAPPSPLRGGVRRTGGGAPSAEISERSLSFDPAAPGISPSLGRPFAVPLVAPFARIMPAFDLAPARALMKLVGGELPPPPPYAGHTAPEA</sequence>
<proteinExistence type="inferred from homology"/>
<evidence type="ECO:0000256" key="5">
    <source>
        <dbReference type="ARBA" id="ARBA00048539"/>
    </source>
</evidence>
<keyword evidence="4 6" id="KW-0067">ATP-binding</keyword>